<comment type="caution">
    <text evidence="2">The sequence shown here is derived from an EMBL/GenBank/DDBJ whole genome shotgun (WGS) entry which is preliminary data.</text>
</comment>
<accession>A0A848J0G8</accession>
<sequence>MTYNYRLSEEAESDIYDSYLWYEKQQSGLGEKFLKVLDEAEQAIITNPNAYQILYKKKIRAFVVNRFPYLILYIVNGKNIDVISVFNTNQHDEKWKKRVE</sequence>
<dbReference type="AlphaFoldDB" id="A0A848J0G8"/>
<evidence type="ECO:0000256" key="1">
    <source>
        <dbReference type="ARBA" id="ARBA00022649"/>
    </source>
</evidence>
<evidence type="ECO:0000313" key="3">
    <source>
        <dbReference type="Proteomes" id="UP000559010"/>
    </source>
</evidence>
<proteinExistence type="predicted"/>
<dbReference type="Gene3D" id="3.30.2310.20">
    <property type="entry name" value="RelE-like"/>
    <property type="match status" value="1"/>
</dbReference>
<dbReference type="RefSeq" id="WP_169681529.1">
    <property type="nucleotide sequence ID" value="NZ_JABBNU010000006.1"/>
</dbReference>
<organism evidence="2 3">
    <name type="scientific">Marinigracilibium pacificum</name>
    <dbReference type="NCBI Taxonomy" id="2729599"/>
    <lineage>
        <taxon>Bacteria</taxon>
        <taxon>Pseudomonadati</taxon>
        <taxon>Bacteroidota</taxon>
        <taxon>Cytophagia</taxon>
        <taxon>Cytophagales</taxon>
        <taxon>Flammeovirgaceae</taxon>
        <taxon>Marinigracilibium</taxon>
    </lineage>
</organism>
<evidence type="ECO:0000313" key="2">
    <source>
        <dbReference type="EMBL" id="NMM49015.1"/>
    </source>
</evidence>
<gene>
    <name evidence="2" type="ORF">HH304_11440</name>
</gene>
<dbReference type="Proteomes" id="UP000559010">
    <property type="component" value="Unassembled WGS sequence"/>
</dbReference>
<keyword evidence="1" id="KW-1277">Toxin-antitoxin system</keyword>
<dbReference type="InterPro" id="IPR035093">
    <property type="entry name" value="RelE/ParE_toxin_dom_sf"/>
</dbReference>
<protein>
    <submittedName>
        <fullName evidence="2">Type II toxin-antitoxin system RelE/ParE family toxin</fullName>
    </submittedName>
</protein>
<name>A0A848J0G8_9BACT</name>
<keyword evidence="3" id="KW-1185">Reference proteome</keyword>
<reference evidence="2 3" key="1">
    <citation type="submission" date="2020-04" db="EMBL/GenBank/DDBJ databases">
        <title>Flammeovirgaceae bacterium KN852 isolated from deep sea.</title>
        <authorList>
            <person name="Zhang D.-C."/>
        </authorList>
    </citation>
    <scope>NUCLEOTIDE SEQUENCE [LARGE SCALE GENOMIC DNA]</scope>
    <source>
        <strain evidence="2 3">KN852</strain>
    </source>
</reference>
<dbReference type="Pfam" id="PF05016">
    <property type="entry name" value="ParE_toxin"/>
    <property type="match status" value="1"/>
</dbReference>
<dbReference type="InterPro" id="IPR007712">
    <property type="entry name" value="RelE/ParE_toxin"/>
</dbReference>
<dbReference type="EMBL" id="JABBNU010000006">
    <property type="protein sequence ID" value="NMM49015.1"/>
    <property type="molecule type" value="Genomic_DNA"/>
</dbReference>